<reference evidence="3" key="1">
    <citation type="journal article" date="2023" name="Genome Biol. Evol.">
        <title>First Whole Genome Sequence and Flow Cytometry Genome Size Data for the Lichen-Forming Fungus Ramalina farinacea (Ascomycota).</title>
        <authorList>
            <person name="Llewellyn T."/>
            <person name="Mian S."/>
            <person name="Hill R."/>
            <person name="Leitch I.J."/>
            <person name="Gaya E."/>
        </authorList>
    </citation>
    <scope>NUCLEOTIDE SEQUENCE</scope>
    <source>
        <strain evidence="3">LIQ254RAFAR</strain>
    </source>
</reference>
<sequence length="569" mass="58652">MVFSLGVVLAMSIVPASSNVIQHWDSRRASLHSSENAKLQAGDGPDINVILDPVAPSQPLLDHIKETISIGSEQTRLEPRDPATVTISLGGIRTLIDDNSNPPPPSITAISDKATIANVDPQSEQNGTKRKHPGAVVPPPPVLGTGGERPLDPLELRAVAANPIPTNHPTLVTIHAATNREDIPMPTNHPTLVTIHAVTKHEADAVATDLEPLEPRAVTPKSVIPIPTNHPTLVTIHAATNGEALSTLATVYASHGATGLPITAQRQVYTTYSSLTTCEYSPNTTVPFIATAPPPPLQAECQTHLSPVVTSYCSTTIPQLAAANITVTNCNQQVTYATSNGYSIISSTGTALRNTPAIQTLTTYSAAVWDALTPGSTPTAGERVVCTQGGGCSVTRFFKGAAPTNGSTAANPPYTLANSTGGPSYALSNATATAGHFTVPAPFARGTGAYTVPPFPVGTAAGSPPASAANSTAPTFQWLNTAATTTTTPQARMAATSAPLVGQQPDAGDAGEFWGVPAPGTVVTDTLRTATQTTISAPRTVITDTLRTATQTTISAPATTTTSVIDIGF</sequence>
<evidence type="ECO:0000256" key="2">
    <source>
        <dbReference type="SAM" id="SignalP"/>
    </source>
</evidence>
<gene>
    <name evidence="3" type="ORF">OHK93_006051</name>
</gene>
<dbReference type="EMBL" id="JAPUFD010000004">
    <property type="protein sequence ID" value="MDI1486790.1"/>
    <property type="molecule type" value="Genomic_DNA"/>
</dbReference>
<feature type="chain" id="PRO_5041405845" evidence="2">
    <location>
        <begin position="19"/>
        <end position="569"/>
    </location>
</feature>
<evidence type="ECO:0000313" key="4">
    <source>
        <dbReference type="Proteomes" id="UP001161017"/>
    </source>
</evidence>
<organism evidence="3 4">
    <name type="scientific">Ramalina farinacea</name>
    <dbReference type="NCBI Taxonomy" id="258253"/>
    <lineage>
        <taxon>Eukaryota</taxon>
        <taxon>Fungi</taxon>
        <taxon>Dikarya</taxon>
        <taxon>Ascomycota</taxon>
        <taxon>Pezizomycotina</taxon>
        <taxon>Lecanoromycetes</taxon>
        <taxon>OSLEUM clade</taxon>
        <taxon>Lecanoromycetidae</taxon>
        <taxon>Lecanorales</taxon>
        <taxon>Lecanorineae</taxon>
        <taxon>Ramalinaceae</taxon>
        <taxon>Ramalina</taxon>
    </lineage>
</organism>
<feature type="region of interest" description="Disordered" evidence="1">
    <location>
        <begin position="121"/>
        <end position="146"/>
    </location>
</feature>
<protein>
    <submittedName>
        <fullName evidence="3">Uncharacterized protein</fullName>
    </submittedName>
</protein>
<dbReference type="Proteomes" id="UP001161017">
    <property type="component" value="Unassembled WGS sequence"/>
</dbReference>
<comment type="caution">
    <text evidence="3">The sequence shown here is derived from an EMBL/GenBank/DDBJ whole genome shotgun (WGS) entry which is preliminary data.</text>
</comment>
<evidence type="ECO:0000256" key="1">
    <source>
        <dbReference type="SAM" id="MobiDB-lite"/>
    </source>
</evidence>
<dbReference type="AlphaFoldDB" id="A0AA43QHT4"/>
<name>A0AA43QHT4_9LECA</name>
<accession>A0AA43QHT4</accession>
<keyword evidence="2" id="KW-0732">Signal</keyword>
<proteinExistence type="predicted"/>
<feature type="signal peptide" evidence="2">
    <location>
        <begin position="1"/>
        <end position="18"/>
    </location>
</feature>
<keyword evidence="4" id="KW-1185">Reference proteome</keyword>
<evidence type="ECO:0000313" key="3">
    <source>
        <dbReference type="EMBL" id="MDI1486790.1"/>
    </source>
</evidence>